<dbReference type="AlphaFoldDB" id="A0A7Y9LDL3"/>
<name>A0A7Y9LDL3_9ACTN</name>
<proteinExistence type="predicted"/>
<evidence type="ECO:0000313" key="4">
    <source>
        <dbReference type="EMBL" id="NYE72061.1"/>
    </source>
</evidence>
<dbReference type="SUPFAM" id="SSF53300">
    <property type="entry name" value="vWA-like"/>
    <property type="match status" value="1"/>
</dbReference>
<protein>
    <recommendedName>
        <fullName evidence="3">VWFA domain-containing protein</fullName>
    </recommendedName>
</protein>
<gene>
    <name evidence="4" type="ORF">BKA15_003390</name>
</gene>
<sequence length="945" mass="99973">MTRIRRRTRRLLLGTLAYALAVVGLVLLPATPAAAKEKSAIEVFGGCLMSQKKGDLVLLIDESGSLKTTDPDGARVTAAGYLLNQLEAFTGKGKVALDVAVAGFASDYNEVGDWTRLAGDGTRTLTSALDSFRDRNSGYETDYWNGLNGARQALAARTAKDPDRCQAIVWFTDGTLDLDLRRTAEDRERYGEHKPYAPDLDLDTEDRVREAEATARRDLCRPGGLADQLRGNRVTLFAIGLRGADAKASDFDTMRSIATGASGDETCGRITEPPPGEFTLASNIDDLLFAFDRLRDPSSEPTQTEAGVCQGEVCRQRHAFVLDNSLNSVHILGSANVDGLTVVLVRPDGKLITLERGDPGRTTETESGGVKINYSWQSNRTVSIDLTRPGNADWTGQWAVVFVDPQAKSPKARSRTNIQVSGDIFPAWPDAKKTELRAGETIKNVKFGLADADGKAIDPGSLLGTANFGAVLTVPGGKQIVLADQANAGEIAAPRTIDLTKVTPGRATLRLGVAITTAATVDASGKRVAGTQLAPRVIEIPVTIAPEKGFPVPAGKINFGSAEGPADLTATLPVTGPGCVWVEADGSPEIQSGPDTIGAVKITSSNDGSRNCLWIDEGRTAELPLRLTTAEGGNGSLNGAVTIKLSPDREPGRILDVKIDFTADLHRPLNPINFAAALIAALILGPGIPLGLLYLAKWLTATIPSRALLARRIPITVEAGPTGGRVLRDGGPFRLTEADFTDMVRLSNSGSRTAEADGATLRTTIGRSPFGAGFVVVTSPGLIGASSTDPNPYGPGRDARLPLAVHNTWVVQHDPAGPPDRAELLIFIGADLTPDRLQAMAEEIDRKVPDLVTRLHAAGTAPDAPPPVPAGPFDGPAAPAPAANPFQDQQPPPGPHHDQPGQDQQRPAAPPRQDQPAPPQRAGENDWSFDFDDLDDDGSGTGRRA</sequence>
<feature type="region of interest" description="Disordered" evidence="1">
    <location>
        <begin position="858"/>
        <end position="945"/>
    </location>
</feature>
<evidence type="ECO:0000256" key="1">
    <source>
        <dbReference type="SAM" id="MobiDB-lite"/>
    </source>
</evidence>
<keyword evidence="2" id="KW-0472">Membrane</keyword>
<evidence type="ECO:0000313" key="5">
    <source>
        <dbReference type="Proteomes" id="UP000569914"/>
    </source>
</evidence>
<feature type="domain" description="VWFA" evidence="3">
    <location>
        <begin position="55"/>
        <end position="294"/>
    </location>
</feature>
<organism evidence="4 5">
    <name type="scientific">Microlunatus parietis</name>
    <dbReference type="NCBI Taxonomy" id="682979"/>
    <lineage>
        <taxon>Bacteria</taxon>
        <taxon>Bacillati</taxon>
        <taxon>Actinomycetota</taxon>
        <taxon>Actinomycetes</taxon>
        <taxon>Propionibacteriales</taxon>
        <taxon>Propionibacteriaceae</taxon>
        <taxon>Microlunatus</taxon>
    </lineage>
</organism>
<dbReference type="InterPro" id="IPR002035">
    <property type="entry name" value="VWF_A"/>
</dbReference>
<evidence type="ECO:0000259" key="3">
    <source>
        <dbReference type="PROSITE" id="PS50234"/>
    </source>
</evidence>
<dbReference type="PROSITE" id="PS50234">
    <property type="entry name" value="VWFA"/>
    <property type="match status" value="1"/>
</dbReference>
<keyword evidence="2" id="KW-0812">Transmembrane</keyword>
<dbReference type="InterPro" id="IPR036465">
    <property type="entry name" value="vWFA_dom_sf"/>
</dbReference>
<feature type="transmembrane region" description="Helical" evidence="2">
    <location>
        <begin position="674"/>
        <end position="696"/>
    </location>
</feature>
<reference evidence="4 5" key="1">
    <citation type="submission" date="2020-07" db="EMBL/GenBank/DDBJ databases">
        <title>Sequencing the genomes of 1000 actinobacteria strains.</title>
        <authorList>
            <person name="Klenk H.-P."/>
        </authorList>
    </citation>
    <scope>NUCLEOTIDE SEQUENCE [LARGE SCALE GENOMIC DNA]</scope>
    <source>
        <strain evidence="4 5">DSM 22083</strain>
    </source>
</reference>
<dbReference type="EMBL" id="JACCBU010000001">
    <property type="protein sequence ID" value="NYE72061.1"/>
    <property type="molecule type" value="Genomic_DNA"/>
</dbReference>
<dbReference type="Gene3D" id="3.40.50.410">
    <property type="entry name" value="von Willebrand factor, type A domain"/>
    <property type="match status" value="1"/>
</dbReference>
<dbReference type="Proteomes" id="UP000569914">
    <property type="component" value="Unassembled WGS sequence"/>
</dbReference>
<dbReference type="RefSeq" id="WP_179752634.1">
    <property type="nucleotide sequence ID" value="NZ_JACCBU010000001.1"/>
</dbReference>
<dbReference type="PROSITE" id="PS51318">
    <property type="entry name" value="TAT"/>
    <property type="match status" value="1"/>
</dbReference>
<dbReference type="CDD" id="cd00198">
    <property type="entry name" value="vWFA"/>
    <property type="match status" value="1"/>
</dbReference>
<dbReference type="InterPro" id="IPR006311">
    <property type="entry name" value="TAT_signal"/>
</dbReference>
<dbReference type="Pfam" id="PF13519">
    <property type="entry name" value="VWA_2"/>
    <property type="match status" value="1"/>
</dbReference>
<keyword evidence="5" id="KW-1185">Reference proteome</keyword>
<feature type="compositionally biased region" description="Low complexity" evidence="1">
    <location>
        <begin position="901"/>
        <end position="926"/>
    </location>
</feature>
<comment type="caution">
    <text evidence="4">The sequence shown here is derived from an EMBL/GenBank/DDBJ whole genome shotgun (WGS) entry which is preliminary data.</text>
</comment>
<feature type="compositionally biased region" description="Acidic residues" evidence="1">
    <location>
        <begin position="927"/>
        <end position="938"/>
    </location>
</feature>
<accession>A0A7Y9LDL3</accession>
<keyword evidence="2" id="KW-1133">Transmembrane helix</keyword>
<evidence type="ECO:0000256" key="2">
    <source>
        <dbReference type="SAM" id="Phobius"/>
    </source>
</evidence>
<feature type="compositionally biased region" description="Low complexity" evidence="1">
    <location>
        <begin position="871"/>
        <end position="889"/>
    </location>
</feature>